<accession>A0ABV5CKZ8</accession>
<dbReference type="RefSeq" id="WP_375733394.1">
    <property type="nucleotide sequence ID" value="NZ_JBCGDC010000011.1"/>
</dbReference>
<keyword evidence="2" id="KW-1185">Reference proteome</keyword>
<name>A0ABV5CKZ8_9ACTN</name>
<reference evidence="1 2" key="1">
    <citation type="submission" date="2024-04" db="EMBL/GenBank/DDBJ databases">
        <title>Polymorphospora sp. isolated from Baiyangdian Lake in Xiong'an New Area.</title>
        <authorList>
            <person name="Zhang X."/>
            <person name="Liu J."/>
        </authorList>
    </citation>
    <scope>NUCLEOTIDE SEQUENCE [LARGE SCALE GENOMIC DNA]</scope>
    <source>
        <strain evidence="1 2">2-325</strain>
    </source>
</reference>
<evidence type="ECO:0000313" key="2">
    <source>
        <dbReference type="Proteomes" id="UP001582793"/>
    </source>
</evidence>
<dbReference type="Proteomes" id="UP001582793">
    <property type="component" value="Unassembled WGS sequence"/>
</dbReference>
<sequence length="58" mass="6329">MSLLTVTSDDGQHWIELVEVDDAGHHAGACTCGWQTSTDRPQTLEEAVDEAKHHVDNA</sequence>
<dbReference type="EMBL" id="JBCGDC010000011">
    <property type="protein sequence ID" value="MFB6392678.1"/>
    <property type="molecule type" value="Genomic_DNA"/>
</dbReference>
<protein>
    <submittedName>
        <fullName evidence="1">Uncharacterized protein</fullName>
    </submittedName>
</protein>
<comment type="caution">
    <text evidence="1">The sequence shown here is derived from an EMBL/GenBank/DDBJ whole genome shotgun (WGS) entry which is preliminary data.</text>
</comment>
<gene>
    <name evidence="1" type="ORF">AAFH96_06100</name>
</gene>
<organism evidence="1 2">
    <name type="scientific">Polymorphospora lycopeni</name>
    <dbReference type="NCBI Taxonomy" id="3140240"/>
    <lineage>
        <taxon>Bacteria</taxon>
        <taxon>Bacillati</taxon>
        <taxon>Actinomycetota</taxon>
        <taxon>Actinomycetes</taxon>
        <taxon>Micromonosporales</taxon>
        <taxon>Micromonosporaceae</taxon>
        <taxon>Polymorphospora</taxon>
    </lineage>
</organism>
<evidence type="ECO:0000313" key="1">
    <source>
        <dbReference type="EMBL" id="MFB6392678.1"/>
    </source>
</evidence>
<proteinExistence type="predicted"/>